<dbReference type="Pfam" id="PF00001">
    <property type="entry name" value="7tm_1"/>
    <property type="match status" value="1"/>
</dbReference>
<evidence type="ECO:0000256" key="1">
    <source>
        <dbReference type="ARBA" id="ARBA00004651"/>
    </source>
</evidence>
<keyword evidence="2" id="KW-1003">Cell membrane</keyword>
<dbReference type="SUPFAM" id="SSF81321">
    <property type="entry name" value="Family A G protein-coupled receptor-like"/>
    <property type="match status" value="1"/>
</dbReference>
<dbReference type="InterPro" id="IPR000276">
    <property type="entry name" value="GPCR_Rhodpsn"/>
</dbReference>
<evidence type="ECO:0000256" key="2">
    <source>
        <dbReference type="ARBA" id="ARBA00022475"/>
    </source>
</evidence>
<keyword evidence="9" id="KW-0325">Glycoprotein</keyword>
<feature type="compositionally biased region" description="Polar residues" evidence="12">
    <location>
        <begin position="403"/>
        <end position="415"/>
    </location>
</feature>
<feature type="domain" description="G-protein coupled receptors family 1 profile" evidence="14">
    <location>
        <begin position="69"/>
        <end position="345"/>
    </location>
</feature>
<feature type="transmembrane region" description="Helical" evidence="13">
    <location>
        <begin position="138"/>
        <end position="161"/>
    </location>
</feature>
<evidence type="ECO:0000256" key="9">
    <source>
        <dbReference type="ARBA" id="ARBA00023180"/>
    </source>
</evidence>
<proteinExistence type="inferred from homology"/>
<evidence type="ECO:0000256" key="5">
    <source>
        <dbReference type="ARBA" id="ARBA00023040"/>
    </source>
</evidence>
<evidence type="ECO:0000256" key="12">
    <source>
        <dbReference type="SAM" id="MobiDB-lite"/>
    </source>
</evidence>
<keyword evidence="3 11" id="KW-0812">Transmembrane</keyword>
<feature type="transmembrane region" description="Helical" evidence="13">
    <location>
        <begin position="173"/>
        <end position="192"/>
    </location>
</feature>
<evidence type="ECO:0000256" key="6">
    <source>
        <dbReference type="ARBA" id="ARBA00023136"/>
    </source>
</evidence>
<keyword evidence="10 11" id="KW-0807">Transducer</keyword>
<dbReference type="GO" id="GO:0001607">
    <property type="term" value="F:neuromedin U receptor activity"/>
    <property type="evidence" value="ECO:0007669"/>
    <property type="project" value="InterPro"/>
</dbReference>
<dbReference type="PROSITE" id="PS50262">
    <property type="entry name" value="G_PROTEIN_RECEP_F1_2"/>
    <property type="match status" value="1"/>
</dbReference>
<feature type="transmembrane region" description="Helical" evidence="13">
    <location>
        <begin position="325"/>
        <end position="347"/>
    </location>
</feature>
<feature type="transmembrane region" description="Helical" evidence="13">
    <location>
        <begin position="90"/>
        <end position="114"/>
    </location>
</feature>
<dbReference type="PROSITE" id="PS00237">
    <property type="entry name" value="G_PROTEIN_RECEP_F1_1"/>
    <property type="match status" value="1"/>
</dbReference>
<feature type="region of interest" description="Disordered" evidence="12">
    <location>
        <begin position="403"/>
        <end position="444"/>
    </location>
</feature>
<evidence type="ECO:0000256" key="7">
    <source>
        <dbReference type="ARBA" id="ARBA00023157"/>
    </source>
</evidence>
<dbReference type="Gene3D" id="1.20.1070.10">
    <property type="entry name" value="Rhodopsin 7-helix transmembrane proteins"/>
    <property type="match status" value="1"/>
</dbReference>
<dbReference type="PANTHER" id="PTHR24243">
    <property type="entry name" value="G-PROTEIN COUPLED RECEPTOR"/>
    <property type="match status" value="1"/>
</dbReference>
<dbReference type="PRINTS" id="PR00237">
    <property type="entry name" value="GPCRRHODOPSN"/>
</dbReference>
<dbReference type="AlphaFoldDB" id="A0A914UTB4"/>
<evidence type="ECO:0000256" key="13">
    <source>
        <dbReference type="SAM" id="Phobius"/>
    </source>
</evidence>
<dbReference type="PRINTS" id="PR01565">
    <property type="entry name" value="NEUROMEDINUR"/>
</dbReference>
<feature type="transmembrane region" description="Helical" evidence="13">
    <location>
        <begin position="57"/>
        <end position="78"/>
    </location>
</feature>
<dbReference type="GO" id="GO:0005886">
    <property type="term" value="C:plasma membrane"/>
    <property type="evidence" value="ECO:0007669"/>
    <property type="project" value="UniProtKB-SubCell"/>
</dbReference>
<keyword evidence="5 11" id="KW-0297">G-protein coupled receptor</keyword>
<dbReference type="Proteomes" id="UP000887566">
    <property type="component" value="Unplaced"/>
</dbReference>
<evidence type="ECO:0000313" key="16">
    <source>
        <dbReference type="WBParaSite" id="PSAMB.scaffold121size75511.g2313.t1"/>
    </source>
</evidence>
<protein>
    <submittedName>
        <fullName evidence="16">G-protein coupled receptors family 1 profile domain-containing protein</fullName>
    </submittedName>
</protein>
<evidence type="ECO:0000256" key="8">
    <source>
        <dbReference type="ARBA" id="ARBA00023170"/>
    </source>
</evidence>
<feature type="transmembrane region" description="Helical" evidence="13">
    <location>
        <begin position="233"/>
        <end position="255"/>
    </location>
</feature>
<keyword evidence="4 13" id="KW-1133">Transmembrane helix</keyword>
<dbReference type="InterPro" id="IPR017452">
    <property type="entry name" value="GPCR_Rhodpsn_7TM"/>
</dbReference>
<comment type="subcellular location">
    <subcellularLocation>
        <location evidence="1">Cell membrane</location>
        <topology evidence="1">Multi-pass membrane protein</topology>
    </subcellularLocation>
</comment>
<keyword evidence="6 13" id="KW-0472">Membrane</keyword>
<sequence length="455" mass="52041">MNPCSDDENATECECVARVCQLSLGNFSSDLMEDCYLSVCFVSKRSLPNEELIPLTVFYFILFLTGLIGNLTTCIVIRTHPVLQTQTNRYLLNLALADLVTLTVGLPFEVYMHWNQYPWDFPDFVCHLKALIAETTSYVSVLTILSFSIERYIAICHSFMFVKLEPVRNQLPYLLAFIWVVALLSAVPFAVYHRADYLLDAWPTDPNYGPVKKSKMCMIALYFDPNLSRTFDLLFHLSAIIFFAIPLLIIVVLYLRISITVRKSRYALHRIDNAANLAEAHSQKVTVLLVAVVIAFFVCYAPFQLQRLLFFHIGDMEILQWINHHLYFVSGILFYLATIVNPILYNVMSVRFRQAFREVLFAFCHPRGDKTRLGRLGSSQMNNNHLILPPGKTSLRRLTTDTITTSSSQPNSMAFTWSKRRTNSSSDRSKASSRQSFDRLPNGSCHLDTPIESYL</sequence>
<evidence type="ECO:0000256" key="10">
    <source>
        <dbReference type="ARBA" id="ARBA00023224"/>
    </source>
</evidence>
<dbReference type="InterPro" id="IPR005390">
    <property type="entry name" value="NeuromedU_rcpt"/>
</dbReference>
<dbReference type="WBParaSite" id="PSAMB.scaffold121size75511.g2313.t1">
    <property type="protein sequence ID" value="PSAMB.scaffold121size75511.g2313.t1"/>
    <property type="gene ID" value="PSAMB.scaffold121size75511.g2313"/>
</dbReference>
<evidence type="ECO:0000259" key="14">
    <source>
        <dbReference type="PROSITE" id="PS50262"/>
    </source>
</evidence>
<dbReference type="PANTHER" id="PTHR24243:SF213">
    <property type="entry name" value="G-PROTEIN COUPLED RECEPTORS FAMILY 1 PROFILE DOMAIN-CONTAINING PROTEIN"/>
    <property type="match status" value="1"/>
</dbReference>
<feature type="transmembrane region" description="Helical" evidence="13">
    <location>
        <begin position="285"/>
        <end position="305"/>
    </location>
</feature>
<name>A0A914UTB4_9BILA</name>
<keyword evidence="15" id="KW-1185">Reference proteome</keyword>
<evidence type="ECO:0000256" key="11">
    <source>
        <dbReference type="RuleBase" id="RU000688"/>
    </source>
</evidence>
<comment type="similarity">
    <text evidence="11">Belongs to the G-protein coupled receptor 1 family.</text>
</comment>
<organism evidence="15 16">
    <name type="scientific">Plectus sambesii</name>
    <dbReference type="NCBI Taxonomy" id="2011161"/>
    <lineage>
        <taxon>Eukaryota</taxon>
        <taxon>Metazoa</taxon>
        <taxon>Ecdysozoa</taxon>
        <taxon>Nematoda</taxon>
        <taxon>Chromadorea</taxon>
        <taxon>Plectida</taxon>
        <taxon>Plectina</taxon>
        <taxon>Plectoidea</taxon>
        <taxon>Plectidae</taxon>
        <taxon>Plectus</taxon>
    </lineage>
</organism>
<keyword evidence="8 11" id="KW-0675">Receptor</keyword>
<evidence type="ECO:0000313" key="15">
    <source>
        <dbReference type="Proteomes" id="UP000887566"/>
    </source>
</evidence>
<keyword evidence="7" id="KW-1015">Disulfide bond</keyword>
<evidence type="ECO:0000256" key="4">
    <source>
        <dbReference type="ARBA" id="ARBA00022989"/>
    </source>
</evidence>
<reference evidence="16" key="1">
    <citation type="submission" date="2022-11" db="UniProtKB">
        <authorList>
            <consortium name="WormBaseParasite"/>
        </authorList>
    </citation>
    <scope>IDENTIFICATION</scope>
</reference>
<accession>A0A914UTB4</accession>
<evidence type="ECO:0000256" key="3">
    <source>
        <dbReference type="ARBA" id="ARBA00022692"/>
    </source>
</evidence>